<protein>
    <recommendedName>
        <fullName evidence="9">Tripartite ATP-independent periplasmic transporters DctQ component domain-containing protein</fullName>
    </recommendedName>
</protein>
<feature type="transmembrane region" description="Helical" evidence="8">
    <location>
        <begin position="20"/>
        <end position="46"/>
    </location>
</feature>
<feature type="transmembrane region" description="Helical" evidence="8">
    <location>
        <begin position="96"/>
        <end position="118"/>
    </location>
</feature>
<accession>A0A645CMU0</accession>
<evidence type="ECO:0000256" key="1">
    <source>
        <dbReference type="ARBA" id="ARBA00004429"/>
    </source>
</evidence>
<sequence length="180" mass="20945">MKYNSLERAFRMFDKGMSKFETFLSVGCISACGIILLFSILNRLFFSIPLRWTEEACRMLLILTIFTAQPIVTRERSHLKLAFLSEMFKGKKAEKVLDFISDFSVFVIFLTIFLLFLQYTLKSMHYTQLSPAMGYPMWVLYGICTLTFMDSTIRAIMVCWDDYFAKKKLFPKGGDDFAVN</sequence>
<comment type="subcellular location">
    <subcellularLocation>
        <location evidence="1">Cell inner membrane</location>
        <topology evidence="1">Multi-pass membrane protein</topology>
    </subcellularLocation>
</comment>
<keyword evidence="2" id="KW-0813">Transport</keyword>
<evidence type="ECO:0000259" key="9">
    <source>
        <dbReference type="Pfam" id="PF04290"/>
    </source>
</evidence>
<dbReference type="GO" id="GO:0022857">
    <property type="term" value="F:transmembrane transporter activity"/>
    <property type="evidence" value="ECO:0007669"/>
    <property type="project" value="TreeGrafter"/>
</dbReference>
<feature type="domain" description="Tripartite ATP-independent periplasmic transporters DctQ component" evidence="9">
    <location>
        <begin position="34"/>
        <end position="157"/>
    </location>
</feature>
<dbReference type="EMBL" id="VSSQ01028513">
    <property type="protein sequence ID" value="MPM78253.1"/>
    <property type="molecule type" value="Genomic_DNA"/>
</dbReference>
<evidence type="ECO:0000256" key="3">
    <source>
        <dbReference type="ARBA" id="ARBA00022475"/>
    </source>
</evidence>
<dbReference type="GO" id="GO:0005886">
    <property type="term" value="C:plasma membrane"/>
    <property type="evidence" value="ECO:0007669"/>
    <property type="project" value="UniProtKB-SubCell"/>
</dbReference>
<feature type="transmembrane region" description="Helical" evidence="8">
    <location>
        <begin position="138"/>
        <end position="160"/>
    </location>
</feature>
<dbReference type="GO" id="GO:0015740">
    <property type="term" value="P:C4-dicarboxylate transport"/>
    <property type="evidence" value="ECO:0007669"/>
    <property type="project" value="TreeGrafter"/>
</dbReference>
<evidence type="ECO:0000256" key="4">
    <source>
        <dbReference type="ARBA" id="ARBA00022519"/>
    </source>
</evidence>
<dbReference type="Pfam" id="PF04290">
    <property type="entry name" value="DctQ"/>
    <property type="match status" value="1"/>
</dbReference>
<gene>
    <name evidence="10" type="ORF">SDC9_125264</name>
</gene>
<keyword evidence="6 8" id="KW-1133">Transmembrane helix</keyword>
<keyword evidence="7 8" id="KW-0472">Membrane</keyword>
<evidence type="ECO:0000256" key="7">
    <source>
        <dbReference type="ARBA" id="ARBA00023136"/>
    </source>
</evidence>
<keyword evidence="3" id="KW-1003">Cell membrane</keyword>
<keyword evidence="5 8" id="KW-0812">Transmembrane</keyword>
<dbReference type="PANTHER" id="PTHR35011">
    <property type="entry name" value="2,3-DIKETO-L-GULONATE TRAP TRANSPORTER SMALL PERMEASE PROTEIN YIAM"/>
    <property type="match status" value="1"/>
</dbReference>
<dbReference type="InterPro" id="IPR055348">
    <property type="entry name" value="DctQ"/>
</dbReference>
<evidence type="ECO:0000256" key="6">
    <source>
        <dbReference type="ARBA" id="ARBA00022989"/>
    </source>
</evidence>
<reference evidence="10" key="1">
    <citation type="submission" date="2019-08" db="EMBL/GenBank/DDBJ databases">
        <authorList>
            <person name="Kucharzyk K."/>
            <person name="Murdoch R.W."/>
            <person name="Higgins S."/>
            <person name="Loffler F."/>
        </authorList>
    </citation>
    <scope>NUCLEOTIDE SEQUENCE</scope>
</reference>
<evidence type="ECO:0000256" key="5">
    <source>
        <dbReference type="ARBA" id="ARBA00022692"/>
    </source>
</evidence>
<proteinExistence type="predicted"/>
<name>A0A645CMU0_9ZZZZ</name>
<dbReference type="AlphaFoldDB" id="A0A645CMU0"/>
<dbReference type="InterPro" id="IPR007387">
    <property type="entry name" value="TRAP_DctQ"/>
</dbReference>
<evidence type="ECO:0000256" key="2">
    <source>
        <dbReference type="ARBA" id="ARBA00022448"/>
    </source>
</evidence>
<organism evidence="10">
    <name type="scientific">bioreactor metagenome</name>
    <dbReference type="NCBI Taxonomy" id="1076179"/>
    <lineage>
        <taxon>unclassified sequences</taxon>
        <taxon>metagenomes</taxon>
        <taxon>ecological metagenomes</taxon>
    </lineage>
</organism>
<comment type="caution">
    <text evidence="10">The sequence shown here is derived from an EMBL/GenBank/DDBJ whole genome shotgun (WGS) entry which is preliminary data.</text>
</comment>
<dbReference type="PANTHER" id="PTHR35011:SF2">
    <property type="entry name" value="2,3-DIKETO-L-GULONATE TRAP TRANSPORTER SMALL PERMEASE PROTEIN YIAM"/>
    <property type="match status" value="1"/>
</dbReference>
<evidence type="ECO:0000256" key="8">
    <source>
        <dbReference type="SAM" id="Phobius"/>
    </source>
</evidence>
<keyword evidence="4" id="KW-0997">Cell inner membrane</keyword>
<evidence type="ECO:0000313" key="10">
    <source>
        <dbReference type="EMBL" id="MPM78253.1"/>
    </source>
</evidence>